<evidence type="ECO:0000313" key="3">
    <source>
        <dbReference type="Proteomes" id="UP001303222"/>
    </source>
</evidence>
<dbReference type="EMBL" id="MU859062">
    <property type="protein sequence ID" value="KAK3956881.1"/>
    <property type="molecule type" value="Genomic_DNA"/>
</dbReference>
<feature type="compositionally biased region" description="Polar residues" evidence="1">
    <location>
        <begin position="141"/>
        <end position="153"/>
    </location>
</feature>
<protein>
    <submittedName>
        <fullName evidence="2">Uncharacterized protein</fullName>
    </submittedName>
</protein>
<accession>A0AAN6P3H5</accession>
<dbReference type="Proteomes" id="UP001303222">
    <property type="component" value="Unassembled WGS sequence"/>
</dbReference>
<name>A0AAN6P3H5_9PEZI</name>
<comment type="caution">
    <text evidence="2">The sequence shown here is derived from an EMBL/GenBank/DDBJ whole genome shotgun (WGS) entry which is preliminary data.</text>
</comment>
<dbReference type="AlphaFoldDB" id="A0AAN6P3H5"/>
<feature type="region of interest" description="Disordered" evidence="1">
    <location>
        <begin position="134"/>
        <end position="157"/>
    </location>
</feature>
<gene>
    <name evidence="2" type="ORF">QBC32DRAFT_56053</name>
</gene>
<reference evidence="2" key="2">
    <citation type="submission" date="2023-06" db="EMBL/GenBank/DDBJ databases">
        <authorList>
            <consortium name="Lawrence Berkeley National Laboratory"/>
            <person name="Mondo S.J."/>
            <person name="Hensen N."/>
            <person name="Bonometti L."/>
            <person name="Westerberg I."/>
            <person name="Brannstrom I.O."/>
            <person name="Guillou S."/>
            <person name="Cros-Aarteil S."/>
            <person name="Calhoun S."/>
            <person name="Haridas S."/>
            <person name="Kuo A."/>
            <person name="Pangilinan J."/>
            <person name="Riley R."/>
            <person name="Labutti K."/>
            <person name="Andreopoulos B."/>
            <person name="Lipzen A."/>
            <person name="Chen C."/>
            <person name="Yanf M."/>
            <person name="Daum C."/>
            <person name="Ng V."/>
            <person name="Clum A."/>
            <person name="Steindorff A."/>
            <person name="Ohm R."/>
            <person name="Martin F."/>
            <person name="Silar P."/>
            <person name="Natvig D."/>
            <person name="Lalanne C."/>
            <person name="Gautier V."/>
            <person name="Ament-Velasquez S.L."/>
            <person name="Kruys A."/>
            <person name="Hutchinson M.I."/>
            <person name="Powell A.J."/>
            <person name="Barry K."/>
            <person name="Miller A.N."/>
            <person name="Grigoriev I.V."/>
            <person name="Debuchy R."/>
            <person name="Gladieux P."/>
            <person name="Thoren M.H."/>
            <person name="Johannesson H."/>
        </authorList>
    </citation>
    <scope>NUCLEOTIDE SEQUENCE</scope>
    <source>
        <strain evidence="2">CBS 626.80</strain>
    </source>
</reference>
<reference evidence="2" key="1">
    <citation type="journal article" date="2023" name="Mol. Phylogenet. Evol.">
        <title>Genome-scale phylogeny and comparative genomics of the fungal order Sordariales.</title>
        <authorList>
            <person name="Hensen N."/>
            <person name="Bonometti L."/>
            <person name="Westerberg I."/>
            <person name="Brannstrom I.O."/>
            <person name="Guillou S."/>
            <person name="Cros-Aarteil S."/>
            <person name="Calhoun S."/>
            <person name="Haridas S."/>
            <person name="Kuo A."/>
            <person name="Mondo S."/>
            <person name="Pangilinan J."/>
            <person name="Riley R."/>
            <person name="LaButti K."/>
            <person name="Andreopoulos B."/>
            <person name="Lipzen A."/>
            <person name="Chen C."/>
            <person name="Yan M."/>
            <person name="Daum C."/>
            <person name="Ng V."/>
            <person name="Clum A."/>
            <person name="Steindorff A."/>
            <person name="Ohm R.A."/>
            <person name="Martin F."/>
            <person name="Silar P."/>
            <person name="Natvig D.O."/>
            <person name="Lalanne C."/>
            <person name="Gautier V."/>
            <person name="Ament-Velasquez S.L."/>
            <person name="Kruys A."/>
            <person name="Hutchinson M.I."/>
            <person name="Powell A.J."/>
            <person name="Barry K."/>
            <person name="Miller A.N."/>
            <person name="Grigoriev I.V."/>
            <person name="Debuchy R."/>
            <person name="Gladieux P."/>
            <person name="Hiltunen Thoren M."/>
            <person name="Johannesson H."/>
        </authorList>
    </citation>
    <scope>NUCLEOTIDE SEQUENCE</scope>
    <source>
        <strain evidence="2">CBS 626.80</strain>
    </source>
</reference>
<proteinExistence type="predicted"/>
<evidence type="ECO:0000313" key="2">
    <source>
        <dbReference type="EMBL" id="KAK3956881.1"/>
    </source>
</evidence>
<keyword evidence="3" id="KW-1185">Reference proteome</keyword>
<sequence>MINCYSRACKDGRIQRSSLQLFASGKKADDASVNTAYAPNKRTSCGRTYTPKLQCRSLPTAYRPTGSGTKTRKVAETQKHRWCCRRPNQLRHSVPGSSNVVPTTCVSSLKSPTTEKPGETGKPPSLFRCRAYGRNLPGRSPVSQHTPANVSTQHSDRPDPASYLHLYAQMQALKEGKRFASFASFYGILGIRKKMLDNHLSNDFEPAEHFKRFQQTARQSLVTHKK</sequence>
<organism evidence="2 3">
    <name type="scientific">Pseudoneurospora amorphoporcata</name>
    <dbReference type="NCBI Taxonomy" id="241081"/>
    <lineage>
        <taxon>Eukaryota</taxon>
        <taxon>Fungi</taxon>
        <taxon>Dikarya</taxon>
        <taxon>Ascomycota</taxon>
        <taxon>Pezizomycotina</taxon>
        <taxon>Sordariomycetes</taxon>
        <taxon>Sordariomycetidae</taxon>
        <taxon>Sordariales</taxon>
        <taxon>Sordariaceae</taxon>
        <taxon>Pseudoneurospora</taxon>
    </lineage>
</organism>
<evidence type="ECO:0000256" key="1">
    <source>
        <dbReference type="SAM" id="MobiDB-lite"/>
    </source>
</evidence>